<comment type="similarity">
    <text evidence="2">Belongs to the oxidase-dependent Fe transporter (OFeT) (TC 9.A.10.1) family.</text>
</comment>
<evidence type="ECO:0000313" key="13">
    <source>
        <dbReference type="EMBL" id="RKS55612.1"/>
    </source>
</evidence>
<dbReference type="GO" id="GO:0033573">
    <property type="term" value="C:high-affinity iron permease complex"/>
    <property type="evidence" value="ECO:0007669"/>
    <property type="project" value="InterPro"/>
</dbReference>
<dbReference type="PROSITE" id="PS51007">
    <property type="entry name" value="CYTC"/>
    <property type="match status" value="1"/>
</dbReference>
<name>A0A495PWU3_9FLAO</name>
<dbReference type="InterPro" id="IPR036909">
    <property type="entry name" value="Cyt_c-like_dom_sf"/>
</dbReference>
<proteinExistence type="inferred from homology"/>
<feature type="transmembrane region" description="Helical" evidence="11">
    <location>
        <begin position="427"/>
        <end position="450"/>
    </location>
</feature>
<dbReference type="PANTHER" id="PTHR31632">
    <property type="entry name" value="IRON TRANSPORTER FTH1"/>
    <property type="match status" value="1"/>
</dbReference>
<dbReference type="SUPFAM" id="SSF46626">
    <property type="entry name" value="Cytochrome c"/>
    <property type="match status" value="1"/>
</dbReference>
<comment type="subcellular location">
    <subcellularLocation>
        <location evidence="1">Membrane</location>
        <topology evidence="1">Multi-pass membrane protein</topology>
    </subcellularLocation>
</comment>
<keyword evidence="5 9" id="KW-0479">Metal-binding</keyword>
<keyword evidence="10" id="KW-0175">Coiled coil</keyword>
<evidence type="ECO:0000256" key="1">
    <source>
        <dbReference type="ARBA" id="ARBA00004141"/>
    </source>
</evidence>
<keyword evidence="8 11" id="KW-0472">Membrane</keyword>
<feature type="transmembrane region" description="Helical" evidence="11">
    <location>
        <begin position="542"/>
        <end position="563"/>
    </location>
</feature>
<evidence type="ECO:0000256" key="11">
    <source>
        <dbReference type="SAM" id="Phobius"/>
    </source>
</evidence>
<evidence type="ECO:0000256" key="5">
    <source>
        <dbReference type="ARBA" id="ARBA00022723"/>
    </source>
</evidence>
<feature type="transmembrane region" description="Helical" evidence="11">
    <location>
        <begin position="387"/>
        <end position="415"/>
    </location>
</feature>
<dbReference type="GO" id="GO:0046872">
    <property type="term" value="F:metal ion binding"/>
    <property type="evidence" value="ECO:0007669"/>
    <property type="project" value="UniProtKB-KW"/>
</dbReference>
<protein>
    <submittedName>
        <fullName evidence="13">High-affinity iron transporter</fullName>
    </submittedName>
</protein>
<feature type="coiled-coil region" evidence="10">
    <location>
        <begin position="74"/>
        <end position="101"/>
    </location>
</feature>
<feature type="transmembrane region" description="Helical" evidence="11">
    <location>
        <begin position="624"/>
        <end position="641"/>
    </location>
</feature>
<dbReference type="Gene3D" id="1.10.760.10">
    <property type="entry name" value="Cytochrome c-like domain"/>
    <property type="match status" value="1"/>
</dbReference>
<dbReference type="RefSeq" id="WP_121344408.1">
    <property type="nucleotide sequence ID" value="NZ_RBLG01000001.1"/>
</dbReference>
<dbReference type="GO" id="GO:0020037">
    <property type="term" value="F:heme binding"/>
    <property type="evidence" value="ECO:0007669"/>
    <property type="project" value="InterPro"/>
</dbReference>
<evidence type="ECO:0000256" key="9">
    <source>
        <dbReference type="PROSITE-ProRule" id="PRU00433"/>
    </source>
</evidence>
<keyword evidence="4 11" id="KW-0812">Transmembrane</keyword>
<evidence type="ECO:0000256" key="7">
    <source>
        <dbReference type="ARBA" id="ARBA00023004"/>
    </source>
</evidence>
<evidence type="ECO:0000256" key="3">
    <source>
        <dbReference type="ARBA" id="ARBA00022617"/>
    </source>
</evidence>
<reference evidence="13 14" key="1">
    <citation type="submission" date="2018-10" db="EMBL/GenBank/DDBJ databases">
        <title>Genomic Encyclopedia of Archaeal and Bacterial Type Strains, Phase II (KMG-II): from individual species to whole genera.</title>
        <authorList>
            <person name="Goeker M."/>
        </authorList>
    </citation>
    <scope>NUCLEOTIDE SEQUENCE [LARGE SCALE GENOMIC DNA]</scope>
    <source>
        <strain evidence="13 14">DSM 19839</strain>
    </source>
</reference>
<feature type="transmembrane region" description="Helical" evidence="11">
    <location>
        <begin position="462"/>
        <end position="479"/>
    </location>
</feature>
<gene>
    <name evidence="13" type="ORF">BC962_0579</name>
</gene>
<feature type="transmembrane region" description="Helical" evidence="11">
    <location>
        <begin position="575"/>
        <end position="595"/>
    </location>
</feature>
<evidence type="ECO:0000256" key="8">
    <source>
        <dbReference type="ARBA" id="ARBA00023136"/>
    </source>
</evidence>
<dbReference type="GO" id="GO:0009055">
    <property type="term" value="F:electron transfer activity"/>
    <property type="evidence" value="ECO:0007669"/>
    <property type="project" value="InterPro"/>
</dbReference>
<feature type="transmembrane region" description="Helical" evidence="11">
    <location>
        <begin position="505"/>
        <end position="530"/>
    </location>
</feature>
<evidence type="ECO:0000256" key="2">
    <source>
        <dbReference type="ARBA" id="ARBA00008333"/>
    </source>
</evidence>
<dbReference type="InterPro" id="IPR004923">
    <property type="entry name" value="FTR1/Fip1/EfeU"/>
</dbReference>
<accession>A0A495PWU3</accession>
<evidence type="ECO:0000256" key="6">
    <source>
        <dbReference type="ARBA" id="ARBA00022989"/>
    </source>
</evidence>
<keyword evidence="7 9" id="KW-0408">Iron</keyword>
<organism evidence="13 14">
    <name type="scientific">Gillisia mitskevichiae</name>
    <dbReference type="NCBI Taxonomy" id="270921"/>
    <lineage>
        <taxon>Bacteria</taxon>
        <taxon>Pseudomonadati</taxon>
        <taxon>Bacteroidota</taxon>
        <taxon>Flavobacteriia</taxon>
        <taxon>Flavobacteriales</taxon>
        <taxon>Flavobacteriaceae</taxon>
        <taxon>Gillisia</taxon>
    </lineage>
</organism>
<keyword evidence="14" id="KW-1185">Reference proteome</keyword>
<dbReference type="PANTHER" id="PTHR31632:SF2">
    <property type="entry name" value="PLASMA MEMBRANE IRON PERMEASE"/>
    <property type="match status" value="1"/>
</dbReference>
<dbReference type="Pfam" id="PF03239">
    <property type="entry name" value="FTR1"/>
    <property type="match status" value="1"/>
</dbReference>
<dbReference type="Pfam" id="PF00034">
    <property type="entry name" value="Cytochrom_C"/>
    <property type="match status" value="1"/>
</dbReference>
<keyword evidence="3 9" id="KW-0349">Heme</keyword>
<feature type="domain" description="Cytochrome c" evidence="12">
    <location>
        <begin position="136"/>
        <end position="223"/>
    </location>
</feature>
<evidence type="ECO:0000256" key="4">
    <source>
        <dbReference type="ARBA" id="ARBA00022692"/>
    </source>
</evidence>
<keyword evidence="6 11" id="KW-1133">Transmembrane helix</keyword>
<dbReference type="GO" id="GO:0015093">
    <property type="term" value="F:ferrous iron transmembrane transporter activity"/>
    <property type="evidence" value="ECO:0007669"/>
    <property type="project" value="TreeGrafter"/>
</dbReference>
<evidence type="ECO:0000259" key="12">
    <source>
        <dbReference type="PROSITE" id="PS51007"/>
    </source>
</evidence>
<evidence type="ECO:0000256" key="10">
    <source>
        <dbReference type="SAM" id="Coils"/>
    </source>
</evidence>
<dbReference type="AlphaFoldDB" id="A0A495PWU3"/>
<dbReference type="Proteomes" id="UP000276282">
    <property type="component" value="Unassembled WGS sequence"/>
</dbReference>
<dbReference type="EMBL" id="RBLG01000001">
    <property type="protein sequence ID" value="RKS55612.1"/>
    <property type="molecule type" value="Genomic_DNA"/>
</dbReference>
<dbReference type="OrthoDB" id="9814063at2"/>
<dbReference type="InterPro" id="IPR009056">
    <property type="entry name" value="Cyt_c-like_dom"/>
</dbReference>
<comment type="caution">
    <text evidence="13">The sequence shown here is derived from an EMBL/GenBank/DDBJ whole genome shotgun (WGS) entry which is preliminary data.</text>
</comment>
<sequence>MLQHKRYLYNFIVGLIALLSYSNIYATTIKDESNIQTIIHLLDYLSKDYPAAVKNGVIIDEGEYLEMKEFSETILSLSKKLELTKKQANQIQRNLMDLKANVLNKVSHQKIKAVTSKVKWAIINFTEFEISPLNWPNIDNGQKLFLNNCIQCHGASGNGKGKLAVGLNPAPTNFLNDTIMREVSPFQAYNTIKLGVEGTAMQSFGMLSDKEVWDLSFYIKSLRFNATFADSLELKEIFDKVSNEVSLKDVATLSDKELIQKLGYEDSVTYKKMKALRIFSLHETSTENSLVVARNYLNAVLLDYKEGNKKSARQNALNAYLEGIEPVEVRLKANDPEFTSHLEQQMMAVRQAIESSKSISTVQAEIANALSMIDRADQLMRDTKLNYWLSFFLAASIMLREGLEAFLIIALILALIKTSGTKKALPYVHGGWIMAILIGIAGWFLSDWIIGISGKNREIMEGLISLIAVIVLAFVGFWLHNHSHSKKWKEFIEKKIGKQLRGEKMLGLAVFSFMVVFREAFESILFLQAISLETKTGDGSSIGLGVIAAFTLIALLAVIFVKYSKRIPVRQLFRYSSWVITLLAIILIGKGVHAVQEAGWVSVTSFPISLKIDWLGVYPTNETLMAQVVLLGFLLLLYYVSNHRNKAIQVK</sequence>
<feature type="transmembrane region" description="Helical" evidence="11">
    <location>
        <begin position="7"/>
        <end position="26"/>
    </location>
</feature>
<evidence type="ECO:0000313" key="14">
    <source>
        <dbReference type="Proteomes" id="UP000276282"/>
    </source>
</evidence>